<organism evidence="2 3">
    <name type="scientific">Rhizobium rhizoryzae</name>
    <dbReference type="NCBI Taxonomy" id="451876"/>
    <lineage>
        <taxon>Bacteria</taxon>
        <taxon>Pseudomonadati</taxon>
        <taxon>Pseudomonadota</taxon>
        <taxon>Alphaproteobacteria</taxon>
        <taxon>Hyphomicrobiales</taxon>
        <taxon>Rhizobiaceae</taxon>
        <taxon>Rhizobium/Agrobacterium group</taxon>
        <taxon>Rhizobium</taxon>
    </lineage>
</organism>
<dbReference type="AlphaFoldDB" id="A0A7W6PRE2"/>
<gene>
    <name evidence="2" type="ORF">GGQ72_001401</name>
</gene>
<reference evidence="2 3" key="1">
    <citation type="submission" date="2020-08" db="EMBL/GenBank/DDBJ databases">
        <title>Genomic Encyclopedia of Type Strains, Phase IV (KMG-IV): sequencing the most valuable type-strain genomes for metagenomic binning, comparative biology and taxonomic classification.</title>
        <authorList>
            <person name="Goeker M."/>
        </authorList>
    </citation>
    <scope>NUCLEOTIDE SEQUENCE [LARGE SCALE GENOMIC DNA]</scope>
    <source>
        <strain evidence="2 3">DSM 29514</strain>
    </source>
</reference>
<evidence type="ECO:0000313" key="3">
    <source>
        <dbReference type="Proteomes" id="UP000519897"/>
    </source>
</evidence>
<proteinExistence type="predicted"/>
<dbReference type="Proteomes" id="UP000519897">
    <property type="component" value="Unassembled WGS sequence"/>
</dbReference>
<keyword evidence="3" id="KW-1185">Reference proteome</keyword>
<comment type="caution">
    <text evidence="2">The sequence shown here is derived from an EMBL/GenBank/DDBJ whole genome shotgun (WGS) entry which is preliminary data.</text>
</comment>
<feature type="region of interest" description="Disordered" evidence="1">
    <location>
        <begin position="58"/>
        <end position="78"/>
    </location>
</feature>
<feature type="compositionally biased region" description="Polar residues" evidence="1">
    <location>
        <begin position="68"/>
        <end position="78"/>
    </location>
</feature>
<name>A0A7W6PRE2_9HYPH</name>
<sequence length="78" mass="8408">MCTRKVARLDLALVAAMTAGHVQHHPMPGGLAKGVDVYRHVDIIEHNVNAGKIARPDLRGGWTKPVDDQSSQMGLVQA</sequence>
<evidence type="ECO:0000313" key="2">
    <source>
        <dbReference type="EMBL" id="MBB4142902.1"/>
    </source>
</evidence>
<protein>
    <submittedName>
        <fullName evidence="2">Uncharacterized protein</fullName>
    </submittedName>
</protein>
<evidence type="ECO:0000256" key="1">
    <source>
        <dbReference type="SAM" id="MobiDB-lite"/>
    </source>
</evidence>
<dbReference type="EMBL" id="JACIEC010000001">
    <property type="protein sequence ID" value="MBB4142902.1"/>
    <property type="molecule type" value="Genomic_DNA"/>
</dbReference>
<accession>A0A7W6PRE2</accession>
<dbReference type="RefSeq" id="WP_165132443.1">
    <property type="nucleotide sequence ID" value="NZ_CP049250.1"/>
</dbReference>